<reference evidence="1" key="1">
    <citation type="journal article" date="2014" name="Int. J. Syst. Evol. Microbiol.">
        <title>Complete genome of a new Firmicutes species belonging to the dominant human colonic microbiota ('Ruminococcus bicirculans') reveals two chromosomes and a selective capacity to utilize plant glucans.</title>
        <authorList>
            <consortium name="NISC Comparative Sequencing Program"/>
            <person name="Wegmann U."/>
            <person name="Louis P."/>
            <person name="Goesmann A."/>
            <person name="Henrissat B."/>
            <person name="Duncan S.H."/>
            <person name="Flint H.J."/>
        </authorList>
    </citation>
    <scope>NUCLEOTIDE SEQUENCE</scope>
    <source>
        <strain evidence="1">NBRC 107169</strain>
    </source>
</reference>
<comment type="caution">
    <text evidence="1">The sequence shown here is derived from an EMBL/GenBank/DDBJ whole genome shotgun (WGS) entry which is preliminary data.</text>
</comment>
<keyword evidence="2" id="KW-1185">Reference proteome</keyword>
<gene>
    <name evidence="1" type="ORF">GCM10007879_27300</name>
</gene>
<protein>
    <recommendedName>
        <fullName evidence="3">DUF1127 domain-containing protein</fullName>
    </recommendedName>
</protein>
<dbReference type="EMBL" id="BSNI01000002">
    <property type="protein sequence ID" value="GLQ18481.1"/>
    <property type="molecule type" value="Genomic_DNA"/>
</dbReference>
<evidence type="ECO:0000313" key="2">
    <source>
        <dbReference type="Proteomes" id="UP001161405"/>
    </source>
</evidence>
<proteinExistence type="predicted"/>
<accession>A0ABQ5UTP4</accession>
<sequence length="65" mass="7824">MKKQHALSEQYFERLGRVVQFLLNNLEARRKQREIRALYMNAGDLSPHIRKDIGLDHVQDRHNLR</sequence>
<reference evidence="1" key="2">
    <citation type="submission" date="2023-01" db="EMBL/GenBank/DDBJ databases">
        <title>Draft genome sequence of Maritalea porphyrae strain NBRC 107169.</title>
        <authorList>
            <person name="Sun Q."/>
            <person name="Mori K."/>
        </authorList>
    </citation>
    <scope>NUCLEOTIDE SEQUENCE</scope>
    <source>
        <strain evidence="1">NBRC 107169</strain>
    </source>
</reference>
<name>A0ABQ5UTP4_9HYPH</name>
<dbReference type="Proteomes" id="UP001161405">
    <property type="component" value="Unassembled WGS sequence"/>
</dbReference>
<organism evidence="1 2">
    <name type="scientific">Maritalea porphyrae</name>
    <dbReference type="NCBI Taxonomy" id="880732"/>
    <lineage>
        <taxon>Bacteria</taxon>
        <taxon>Pseudomonadati</taxon>
        <taxon>Pseudomonadota</taxon>
        <taxon>Alphaproteobacteria</taxon>
        <taxon>Hyphomicrobiales</taxon>
        <taxon>Devosiaceae</taxon>
        <taxon>Maritalea</taxon>
    </lineage>
</organism>
<evidence type="ECO:0008006" key="3">
    <source>
        <dbReference type="Google" id="ProtNLM"/>
    </source>
</evidence>
<evidence type="ECO:0000313" key="1">
    <source>
        <dbReference type="EMBL" id="GLQ18481.1"/>
    </source>
</evidence>